<dbReference type="InterPro" id="IPR019716">
    <property type="entry name" value="Ribosomal_mL53"/>
</dbReference>
<gene>
    <name evidence="7" type="ORF">HK097_002345</name>
</gene>
<dbReference type="Proteomes" id="UP001212841">
    <property type="component" value="Unassembled WGS sequence"/>
</dbReference>
<proteinExistence type="inferred from homology"/>
<evidence type="ECO:0000256" key="3">
    <source>
        <dbReference type="ARBA" id="ARBA00022980"/>
    </source>
</evidence>
<sequence length="99" mass="11207">MLKYIDKVIVRFAPLSPKSRSARTFLQAVSANKYLTVNPKAVIEVDASDKVPKPSVYVQYVDKKVLEFDTETMDAQEIIRDIGRHSKRLRLEADIKAAA</sequence>
<dbReference type="PANTHER" id="PTHR28236">
    <property type="entry name" value="54S RIBOSOMAL PROTEIN L44, MITOCHONDRIAL"/>
    <property type="match status" value="1"/>
</dbReference>
<dbReference type="Pfam" id="PF10780">
    <property type="entry name" value="MRP_L53"/>
    <property type="match status" value="1"/>
</dbReference>
<evidence type="ECO:0000313" key="7">
    <source>
        <dbReference type="EMBL" id="KAJ3056967.1"/>
    </source>
</evidence>
<keyword evidence="8" id="KW-1185">Reference proteome</keyword>
<dbReference type="InterPro" id="IPR042776">
    <property type="entry name" value="Ribosomal_mL53_fung"/>
</dbReference>
<dbReference type="GO" id="GO:0005762">
    <property type="term" value="C:mitochondrial large ribosomal subunit"/>
    <property type="evidence" value="ECO:0007669"/>
    <property type="project" value="TreeGrafter"/>
</dbReference>
<evidence type="ECO:0000256" key="5">
    <source>
        <dbReference type="ARBA" id="ARBA00023274"/>
    </source>
</evidence>
<protein>
    <recommendedName>
        <fullName evidence="6">Large ribosomal subunit protein mL53</fullName>
    </recommendedName>
</protein>
<organism evidence="7 8">
    <name type="scientific">Rhizophlyctis rosea</name>
    <dbReference type="NCBI Taxonomy" id="64517"/>
    <lineage>
        <taxon>Eukaryota</taxon>
        <taxon>Fungi</taxon>
        <taxon>Fungi incertae sedis</taxon>
        <taxon>Chytridiomycota</taxon>
        <taxon>Chytridiomycota incertae sedis</taxon>
        <taxon>Chytridiomycetes</taxon>
        <taxon>Rhizophlyctidales</taxon>
        <taxon>Rhizophlyctidaceae</taxon>
        <taxon>Rhizophlyctis</taxon>
    </lineage>
</organism>
<keyword evidence="3" id="KW-0689">Ribosomal protein</keyword>
<evidence type="ECO:0000256" key="4">
    <source>
        <dbReference type="ARBA" id="ARBA00023128"/>
    </source>
</evidence>
<name>A0AAD5SJQ7_9FUNG</name>
<dbReference type="Gene3D" id="3.40.30.10">
    <property type="entry name" value="Glutaredoxin"/>
    <property type="match status" value="1"/>
</dbReference>
<evidence type="ECO:0000256" key="1">
    <source>
        <dbReference type="ARBA" id="ARBA00004173"/>
    </source>
</evidence>
<dbReference type="PANTHER" id="PTHR28236:SF1">
    <property type="entry name" value="LARGE RIBOSOMAL SUBUNIT PROTEIN ML53"/>
    <property type="match status" value="1"/>
</dbReference>
<evidence type="ECO:0000313" key="8">
    <source>
        <dbReference type="Proteomes" id="UP001212841"/>
    </source>
</evidence>
<keyword evidence="4" id="KW-0496">Mitochondrion</keyword>
<dbReference type="AlphaFoldDB" id="A0AAD5SJQ7"/>
<comment type="caution">
    <text evidence="7">The sequence shown here is derived from an EMBL/GenBank/DDBJ whole genome shotgun (WGS) entry which is preliminary data.</text>
</comment>
<comment type="similarity">
    <text evidence="2">Belongs to the mitochondrion-specific ribosomal protein mL53 family.</text>
</comment>
<keyword evidence="5" id="KW-0687">Ribonucleoprotein</keyword>
<evidence type="ECO:0000256" key="6">
    <source>
        <dbReference type="ARBA" id="ARBA00035180"/>
    </source>
</evidence>
<comment type="subcellular location">
    <subcellularLocation>
        <location evidence="1">Mitochondrion</location>
    </subcellularLocation>
</comment>
<accession>A0AAD5SJQ7</accession>
<evidence type="ECO:0000256" key="2">
    <source>
        <dbReference type="ARBA" id="ARBA00005557"/>
    </source>
</evidence>
<dbReference type="GO" id="GO:0003735">
    <property type="term" value="F:structural constituent of ribosome"/>
    <property type="evidence" value="ECO:0007669"/>
    <property type="project" value="TreeGrafter"/>
</dbReference>
<dbReference type="EMBL" id="JADGJD010000015">
    <property type="protein sequence ID" value="KAJ3056967.1"/>
    <property type="molecule type" value="Genomic_DNA"/>
</dbReference>
<reference evidence="7" key="1">
    <citation type="submission" date="2020-05" db="EMBL/GenBank/DDBJ databases">
        <title>Phylogenomic resolution of chytrid fungi.</title>
        <authorList>
            <person name="Stajich J.E."/>
            <person name="Amses K."/>
            <person name="Simmons R."/>
            <person name="Seto K."/>
            <person name="Myers J."/>
            <person name="Bonds A."/>
            <person name="Quandt C.A."/>
            <person name="Barry K."/>
            <person name="Liu P."/>
            <person name="Grigoriev I."/>
            <person name="Longcore J.E."/>
            <person name="James T.Y."/>
        </authorList>
    </citation>
    <scope>NUCLEOTIDE SEQUENCE</scope>
    <source>
        <strain evidence="7">JEL0318</strain>
    </source>
</reference>